<organism evidence="2 3">
    <name type="scientific">Stylosanthes scabra</name>
    <dbReference type="NCBI Taxonomy" id="79078"/>
    <lineage>
        <taxon>Eukaryota</taxon>
        <taxon>Viridiplantae</taxon>
        <taxon>Streptophyta</taxon>
        <taxon>Embryophyta</taxon>
        <taxon>Tracheophyta</taxon>
        <taxon>Spermatophyta</taxon>
        <taxon>Magnoliopsida</taxon>
        <taxon>eudicotyledons</taxon>
        <taxon>Gunneridae</taxon>
        <taxon>Pentapetalae</taxon>
        <taxon>rosids</taxon>
        <taxon>fabids</taxon>
        <taxon>Fabales</taxon>
        <taxon>Fabaceae</taxon>
        <taxon>Papilionoideae</taxon>
        <taxon>50 kb inversion clade</taxon>
        <taxon>dalbergioids sensu lato</taxon>
        <taxon>Dalbergieae</taxon>
        <taxon>Pterocarpus clade</taxon>
        <taxon>Stylosanthes</taxon>
    </lineage>
</organism>
<accession>A0ABU6V8A9</accession>
<feature type="compositionally biased region" description="Basic and acidic residues" evidence="1">
    <location>
        <begin position="105"/>
        <end position="114"/>
    </location>
</feature>
<feature type="compositionally biased region" description="Acidic residues" evidence="1">
    <location>
        <begin position="42"/>
        <end position="52"/>
    </location>
</feature>
<feature type="region of interest" description="Disordered" evidence="1">
    <location>
        <begin position="102"/>
        <end position="144"/>
    </location>
</feature>
<evidence type="ECO:0000313" key="3">
    <source>
        <dbReference type="Proteomes" id="UP001341840"/>
    </source>
</evidence>
<sequence length="144" mass="15721">MVNQDEEGVPYADHSGDEQRQNQQPGQQEGLNLNATANGATETDDANVDLEDVQNGQPHIPVSKNSSALDRLDPSGPAPRPLRGIGTDESRITQELRHRLALPRGGDHFPHPDIDVGTAARRKGTPPRKILMGEDENPSDVFKY</sequence>
<evidence type="ECO:0000256" key="1">
    <source>
        <dbReference type="SAM" id="MobiDB-lite"/>
    </source>
</evidence>
<gene>
    <name evidence="2" type="ORF">PIB30_020299</name>
</gene>
<comment type="caution">
    <text evidence="2">The sequence shown here is derived from an EMBL/GenBank/DDBJ whole genome shotgun (WGS) entry which is preliminary data.</text>
</comment>
<feature type="region of interest" description="Disordered" evidence="1">
    <location>
        <begin position="1"/>
        <end position="89"/>
    </location>
</feature>
<protein>
    <submittedName>
        <fullName evidence="2">Uncharacterized protein</fullName>
    </submittedName>
</protein>
<proteinExistence type="predicted"/>
<reference evidence="2 3" key="1">
    <citation type="journal article" date="2023" name="Plants (Basel)">
        <title>Bridging the Gap: Combining Genomics and Transcriptomics Approaches to Understand Stylosanthes scabra, an Orphan Legume from the Brazilian Caatinga.</title>
        <authorList>
            <person name="Ferreira-Neto J.R.C."/>
            <person name="da Silva M.D."/>
            <person name="Binneck E."/>
            <person name="de Melo N.F."/>
            <person name="da Silva R.H."/>
            <person name="de Melo A.L.T.M."/>
            <person name="Pandolfi V."/>
            <person name="Bustamante F.O."/>
            <person name="Brasileiro-Vidal A.C."/>
            <person name="Benko-Iseppon A.M."/>
        </authorList>
    </citation>
    <scope>NUCLEOTIDE SEQUENCE [LARGE SCALE GENOMIC DNA]</scope>
    <source>
        <tissue evidence="2">Leaves</tissue>
    </source>
</reference>
<dbReference type="Proteomes" id="UP001341840">
    <property type="component" value="Unassembled WGS sequence"/>
</dbReference>
<evidence type="ECO:0000313" key="2">
    <source>
        <dbReference type="EMBL" id="MED6169319.1"/>
    </source>
</evidence>
<feature type="compositionally biased region" description="Low complexity" evidence="1">
    <location>
        <begin position="21"/>
        <end position="33"/>
    </location>
</feature>
<keyword evidence="3" id="KW-1185">Reference proteome</keyword>
<name>A0ABU6V8A9_9FABA</name>
<dbReference type="EMBL" id="JASCZI010151099">
    <property type="protein sequence ID" value="MED6169319.1"/>
    <property type="molecule type" value="Genomic_DNA"/>
</dbReference>